<dbReference type="KEGG" id="pif:PITG_02758"/>
<sequence>MSGVTRGNNRAQNTARKAPPTLLKTLLSKGQTANDALTHDGNNASIILDDKTRETPWTPKSLGRAKTAIIYKQTLNDTLLVLERNMFFISGWAPYFVSLQEDSILMFSSRERWEQGLKPDKIIELHHMMLLGDMKVDVVEGSSALHDQDGNLRLFRRKLLETDELDEWLNEELRQSLLVSSGSKVDTLAVNNPNASTHCILEFGSYNQSTFELWTKAIRHILSTKREAHVNSSRSNQSKEDTDLAANDGTTVSTKCWVSPGQDSKVTLLQSEIWCNRVLSGEKEKAESEIRRIVAMEKLVAQVTHPQMALLVYEKVSRRKYSVFLILALAYGVEEEEIREAHERMCQENAAVNAGVGGGIGEQQRTVASYGFEDPESLELYEKYRDAAFNYHKMNYGDTVAAEEEDAIMHLPVMLQVAIVRQDHEESTAMLSILNAVKARLMEHCSQEENGI</sequence>
<feature type="compositionally biased region" description="Polar residues" evidence="1">
    <location>
        <begin position="1"/>
        <end position="15"/>
    </location>
</feature>
<evidence type="ECO:0008006" key="4">
    <source>
        <dbReference type="Google" id="ProtNLM"/>
    </source>
</evidence>
<evidence type="ECO:0000313" key="2">
    <source>
        <dbReference type="EMBL" id="EEY64215.1"/>
    </source>
</evidence>
<name>D0MX52_PHYIT</name>
<keyword evidence="3" id="KW-1185">Reference proteome</keyword>
<organism evidence="2 3">
    <name type="scientific">Phytophthora infestans (strain T30-4)</name>
    <name type="common">Potato late blight agent</name>
    <dbReference type="NCBI Taxonomy" id="403677"/>
    <lineage>
        <taxon>Eukaryota</taxon>
        <taxon>Sar</taxon>
        <taxon>Stramenopiles</taxon>
        <taxon>Oomycota</taxon>
        <taxon>Peronosporomycetes</taxon>
        <taxon>Peronosporales</taxon>
        <taxon>Peronosporaceae</taxon>
        <taxon>Phytophthora</taxon>
    </lineage>
</organism>
<gene>
    <name evidence="2" type="ORF">PITG_02758</name>
</gene>
<dbReference type="HOGENOM" id="CLU_044156_0_0_1"/>
<dbReference type="eggNOG" id="ENOG502QPYV">
    <property type="taxonomic scope" value="Eukaryota"/>
</dbReference>
<dbReference type="AlphaFoldDB" id="D0MX52"/>
<dbReference type="GeneID" id="9476778"/>
<dbReference type="InParanoid" id="D0MX52"/>
<proteinExistence type="predicted"/>
<dbReference type="RefSeq" id="XP_002907651.1">
    <property type="nucleotide sequence ID" value="XM_002907605.1"/>
</dbReference>
<protein>
    <recommendedName>
        <fullName evidence="4">PH domain-containing protein</fullName>
    </recommendedName>
</protein>
<dbReference type="Proteomes" id="UP000006643">
    <property type="component" value="Unassembled WGS sequence"/>
</dbReference>
<accession>D0MX52</accession>
<dbReference type="VEuPathDB" id="FungiDB:PITG_02758"/>
<evidence type="ECO:0000256" key="1">
    <source>
        <dbReference type="SAM" id="MobiDB-lite"/>
    </source>
</evidence>
<dbReference type="OrthoDB" id="70493at2759"/>
<dbReference type="EMBL" id="DS028120">
    <property type="protein sequence ID" value="EEY64215.1"/>
    <property type="molecule type" value="Genomic_DNA"/>
</dbReference>
<reference evidence="3" key="1">
    <citation type="journal article" date="2009" name="Nature">
        <title>Genome sequence and analysis of the Irish potato famine pathogen Phytophthora infestans.</title>
        <authorList>
            <consortium name="The Broad Institute Genome Sequencing Platform"/>
            <person name="Haas B.J."/>
            <person name="Kamoun S."/>
            <person name="Zody M.C."/>
            <person name="Jiang R.H."/>
            <person name="Handsaker R.E."/>
            <person name="Cano L.M."/>
            <person name="Grabherr M."/>
            <person name="Kodira C.D."/>
            <person name="Raffaele S."/>
            <person name="Torto-Alalibo T."/>
            <person name="Bozkurt T.O."/>
            <person name="Ah-Fong A.M."/>
            <person name="Alvarado L."/>
            <person name="Anderson V.L."/>
            <person name="Armstrong M.R."/>
            <person name="Avrova A."/>
            <person name="Baxter L."/>
            <person name="Beynon J."/>
            <person name="Boevink P.C."/>
            <person name="Bollmann S.R."/>
            <person name="Bos J.I."/>
            <person name="Bulone V."/>
            <person name="Cai G."/>
            <person name="Cakir C."/>
            <person name="Carrington J.C."/>
            <person name="Chawner M."/>
            <person name="Conti L."/>
            <person name="Costanzo S."/>
            <person name="Ewan R."/>
            <person name="Fahlgren N."/>
            <person name="Fischbach M.A."/>
            <person name="Fugelstad J."/>
            <person name="Gilroy E.M."/>
            <person name="Gnerre S."/>
            <person name="Green P.J."/>
            <person name="Grenville-Briggs L.J."/>
            <person name="Griffith J."/>
            <person name="Grunwald N.J."/>
            <person name="Horn K."/>
            <person name="Horner N.R."/>
            <person name="Hu C.H."/>
            <person name="Huitema E."/>
            <person name="Jeong D.H."/>
            <person name="Jones A.M."/>
            <person name="Jones J.D."/>
            <person name="Jones R.W."/>
            <person name="Karlsson E.K."/>
            <person name="Kunjeti S.G."/>
            <person name="Lamour K."/>
            <person name="Liu Z."/>
            <person name="Ma L."/>
            <person name="Maclean D."/>
            <person name="Chibucos M.C."/>
            <person name="McDonald H."/>
            <person name="McWalters J."/>
            <person name="Meijer H.J."/>
            <person name="Morgan W."/>
            <person name="Morris P.F."/>
            <person name="Munro C.A."/>
            <person name="O'Neill K."/>
            <person name="Ospina-Giraldo M."/>
            <person name="Pinzon A."/>
            <person name="Pritchard L."/>
            <person name="Ramsahoye B."/>
            <person name="Ren Q."/>
            <person name="Restrepo S."/>
            <person name="Roy S."/>
            <person name="Sadanandom A."/>
            <person name="Savidor A."/>
            <person name="Schornack S."/>
            <person name="Schwartz D.C."/>
            <person name="Schumann U.D."/>
            <person name="Schwessinger B."/>
            <person name="Seyer L."/>
            <person name="Sharpe T."/>
            <person name="Silvar C."/>
            <person name="Song J."/>
            <person name="Studholme D.J."/>
            <person name="Sykes S."/>
            <person name="Thines M."/>
            <person name="van de Vondervoort P.J."/>
            <person name="Phuntumart V."/>
            <person name="Wawra S."/>
            <person name="Weide R."/>
            <person name="Win J."/>
            <person name="Young C."/>
            <person name="Zhou S."/>
            <person name="Fry W."/>
            <person name="Meyers B.C."/>
            <person name="van West P."/>
            <person name="Ristaino J."/>
            <person name="Govers F."/>
            <person name="Birch P.R."/>
            <person name="Whisson S.C."/>
            <person name="Judelson H.S."/>
            <person name="Nusbaum C."/>
        </authorList>
    </citation>
    <scope>NUCLEOTIDE SEQUENCE [LARGE SCALE GENOMIC DNA]</scope>
    <source>
        <strain evidence="3">T30-4</strain>
    </source>
</reference>
<dbReference type="OMA" id="IELHHMM"/>
<evidence type="ECO:0000313" key="3">
    <source>
        <dbReference type="Proteomes" id="UP000006643"/>
    </source>
</evidence>
<feature type="region of interest" description="Disordered" evidence="1">
    <location>
        <begin position="1"/>
        <end position="20"/>
    </location>
</feature>